<dbReference type="eggNOG" id="ENOG5033CN5">
    <property type="taxonomic scope" value="Bacteria"/>
</dbReference>
<dbReference type="EMBL" id="JMIH01000014">
    <property type="protein sequence ID" value="KEO75216.1"/>
    <property type="molecule type" value="Genomic_DNA"/>
</dbReference>
<evidence type="ECO:0000256" key="1">
    <source>
        <dbReference type="SAM" id="Phobius"/>
    </source>
</evidence>
<dbReference type="AlphaFoldDB" id="A0A074KZ19"/>
<comment type="caution">
    <text evidence="2">The sequence shown here is derived from an EMBL/GenBank/DDBJ whole genome shotgun (WGS) entry which is preliminary data.</text>
</comment>
<keyword evidence="1" id="KW-0472">Membrane</keyword>
<evidence type="ECO:0000313" key="3">
    <source>
        <dbReference type="Proteomes" id="UP000027821"/>
    </source>
</evidence>
<keyword evidence="1" id="KW-1133">Transmembrane helix</keyword>
<sequence>MKQKIKLYLYSQLNQFIPVVLGVYIGIVASNWNENRVRKQEQEEFITNLILEIETNKEKLVEIKAYQEAILTSARKAGSELDDQLLEAPFWKVGHWKLINGWEGLKIPTLENAVQQSGIMTNALSGLDFTTIHLIARSYNHQEEYKIYAQKLIFDNLTQIDNATKTIEVINKLEVWQDMINLANAQIQEYDKTLENLSLL</sequence>
<keyword evidence="1" id="KW-0812">Transmembrane</keyword>
<proteinExistence type="predicted"/>
<name>A0A074KZ19_9BACT</name>
<dbReference type="Proteomes" id="UP000027821">
    <property type="component" value="Unassembled WGS sequence"/>
</dbReference>
<reference evidence="2 3" key="1">
    <citation type="submission" date="2014-04" db="EMBL/GenBank/DDBJ databases">
        <title>Characterization and application of a salt tolerant electro-active bacterium.</title>
        <authorList>
            <person name="Yang L."/>
            <person name="Wei S."/>
            <person name="Tay Q.X.M."/>
        </authorList>
    </citation>
    <scope>NUCLEOTIDE SEQUENCE [LARGE SCALE GENOMIC DNA]</scope>
    <source>
        <strain evidence="2 3">LY1</strain>
    </source>
</reference>
<accession>A0A074KZ19</accession>
<evidence type="ECO:0000313" key="2">
    <source>
        <dbReference type="EMBL" id="KEO75216.1"/>
    </source>
</evidence>
<protein>
    <submittedName>
        <fullName evidence="2">Uncharacterized protein</fullName>
    </submittedName>
</protein>
<keyword evidence="3" id="KW-1185">Reference proteome</keyword>
<feature type="transmembrane region" description="Helical" evidence="1">
    <location>
        <begin position="7"/>
        <end position="32"/>
    </location>
</feature>
<organism evidence="2 3">
    <name type="scientific">Anditalea andensis</name>
    <dbReference type="NCBI Taxonomy" id="1048983"/>
    <lineage>
        <taxon>Bacteria</taxon>
        <taxon>Pseudomonadati</taxon>
        <taxon>Bacteroidota</taxon>
        <taxon>Cytophagia</taxon>
        <taxon>Cytophagales</taxon>
        <taxon>Cytophagaceae</taxon>
        <taxon>Anditalea</taxon>
    </lineage>
</organism>
<gene>
    <name evidence="2" type="ORF">EL17_06025</name>
</gene>